<proteinExistence type="predicted"/>
<protein>
    <submittedName>
        <fullName evidence="3">Transglycosylase protein with SLT domain</fullName>
    </submittedName>
</protein>
<dbReference type="GO" id="GO:0009253">
    <property type="term" value="P:peptidoglycan catabolic process"/>
    <property type="evidence" value="ECO:0007669"/>
    <property type="project" value="TreeGrafter"/>
</dbReference>
<dbReference type="Pfam" id="PF13406">
    <property type="entry name" value="SLT_2"/>
    <property type="match status" value="1"/>
</dbReference>
<dbReference type="SUPFAM" id="SSF53955">
    <property type="entry name" value="Lysozyme-like"/>
    <property type="match status" value="1"/>
</dbReference>
<dbReference type="CDD" id="cd13399">
    <property type="entry name" value="Slt35-like"/>
    <property type="match status" value="1"/>
</dbReference>
<organism evidence="3 4">
    <name type="scientific">Amycolatopsis sulphurea</name>
    <dbReference type="NCBI Taxonomy" id="76022"/>
    <lineage>
        <taxon>Bacteria</taxon>
        <taxon>Bacillati</taxon>
        <taxon>Actinomycetota</taxon>
        <taxon>Actinomycetes</taxon>
        <taxon>Pseudonocardiales</taxon>
        <taxon>Pseudonocardiaceae</taxon>
        <taxon>Amycolatopsis</taxon>
    </lineage>
</organism>
<dbReference type="PANTHER" id="PTHR30163">
    <property type="entry name" value="MEMBRANE-BOUND LYTIC MUREIN TRANSGLYCOSYLASE B"/>
    <property type="match status" value="1"/>
</dbReference>
<evidence type="ECO:0000256" key="1">
    <source>
        <dbReference type="SAM" id="MobiDB-lite"/>
    </source>
</evidence>
<dbReference type="InterPro" id="IPR043426">
    <property type="entry name" value="MltB-like"/>
</dbReference>
<dbReference type="AlphaFoldDB" id="A0A2A9F8C5"/>
<dbReference type="PANTHER" id="PTHR30163:SF8">
    <property type="entry name" value="LYTIC MUREIN TRANSGLYCOSYLASE"/>
    <property type="match status" value="1"/>
</dbReference>
<evidence type="ECO:0000313" key="4">
    <source>
        <dbReference type="Proteomes" id="UP000243542"/>
    </source>
</evidence>
<feature type="compositionally biased region" description="Low complexity" evidence="1">
    <location>
        <begin position="296"/>
        <end position="322"/>
    </location>
</feature>
<reference evidence="3 4" key="1">
    <citation type="submission" date="2017-10" db="EMBL/GenBank/DDBJ databases">
        <title>Sequencing the genomes of 1000 actinobacteria strains.</title>
        <authorList>
            <person name="Klenk H.-P."/>
        </authorList>
    </citation>
    <scope>NUCLEOTIDE SEQUENCE [LARGE SCALE GENOMIC DNA]</scope>
    <source>
        <strain evidence="3 4">DSM 46092</strain>
    </source>
</reference>
<dbReference type="EMBL" id="PDJK01000002">
    <property type="protein sequence ID" value="PFG47021.1"/>
    <property type="molecule type" value="Genomic_DNA"/>
</dbReference>
<evidence type="ECO:0000259" key="2">
    <source>
        <dbReference type="Pfam" id="PF13406"/>
    </source>
</evidence>
<dbReference type="InterPro" id="IPR031304">
    <property type="entry name" value="SLT_2"/>
</dbReference>
<feature type="compositionally biased region" description="Polar residues" evidence="1">
    <location>
        <begin position="370"/>
        <end position="380"/>
    </location>
</feature>
<feature type="domain" description="Transglycosylase SLT" evidence="2">
    <location>
        <begin position="174"/>
        <end position="223"/>
    </location>
</feature>
<gene>
    <name evidence="3" type="ORF">ATK36_2031</name>
</gene>
<dbReference type="InterPro" id="IPR023346">
    <property type="entry name" value="Lysozyme-like_dom_sf"/>
</dbReference>
<sequence>MHMRGLRRSVLVPLLALPLVVPTSGVIGLHAAGPLAVLPVSAPEPVDSQGNPVGVDGSLPITVVPSELLADPAGPDAPAGAAGSSAIPPSGPLGIAAAAFDAYVQAASRAPAGCHLQWSLLASIGRIESNHAHGGQVDAAGTTLSPILGPVLNGTGFAAIADTDGGRYDGDSRWDRAVGPMQFIPSTWRSYAVDGNGDGRVDPSNIYDATAAAARYLCAGGQDTSDPRQRAEAVFRYNHSDSYVATVLLWADAYARSALPVGPTGTPASPEAPLALPAPGAIQLPVPVPPVATTAVPVTTNPSTTIPTSTATSIPTGTEPRPTSTPPPGSTTPQPAPSTTPPPVTTPPVTTTAPATTATTEPGEEPATVQNDPVTAAATS</sequence>
<dbReference type="GO" id="GO:0008933">
    <property type="term" value="F:peptidoglycan lytic transglycosylase activity"/>
    <property type="evidence" value="ECO:0007669"/>
    <property type="project" value="TreeGrafter"/>
</dbReference>
<feature type="compositionally biased region" description="Pro residues" evidence="1">
    <location>
        <begin position="323"/>
        <end position="346"/>
    </location>
</feature>
<keyword evidence="4" id="KW-1185">Reference proteome</keyword>
<feature type="region of interest" description="Disordered" evidence="1">
    <location>
        <begin position="296"/>
        <end position="380"/>
    </location>
</feature>
<evidence type="ECO:0000313" key="3">
    <source>
        <dbReference type="EMBL" id="PFG47021.1"/>
    </source>
</evidence>
<comment type="caution">
    <text evidence="3">The sequence shown here is derived from an EMBL/GenBank/DDBJ whole genome shotgun (WGS) entry which is preliminary data.</text>
</comment>
<dbReference type="Gene3D" id="1.10.530.10">
    <property type="match status" value="1"/>
</dbReference>
<name>A0A2A9F8C5_9PSEU</name>
<accession>A0A2A9F8C5</accession>
<dbReference type="Proteomes" id="UP000243542">
    <property type="component" value="Unassembled WGS sequence"/>
</dbReference>
<feature type="compositionally biased region" description="Low complexity" evidence="1">
    <location>
        <begin position="347"/>
        <end position="369"/>
    </location>
</feature>